<dbReference type="EMBL" id="JAGSOG010000288">
    <property type="protein sequence ID" value="MBR7838424.1"/>
    <property type="molecule type" value="Genomic_DNA"/>
</dbReference>
<comment type="caution">
    <text evidence="2">The sequence shown here is derived from an EMBL/GenBank/DDBJ whole genome shotgun (WGS) entry which is preliminary data.</text>
</comment>
<keyword evidence="1" id="KW-1133">Transmembrane helix</keyword>
<dbReference type="RefSeq" id="WP_212532881.1">
    <property type="nucleotide sequence ID" value="NZ_JAGSOG010000288.1"/>
</dbReference>
<dbReference type="AlphaFoldDB" id="A0A941ISE8"/>
<keyword evidence="3" id="KW-1185">Reference proteome</keyword>
<keyword evidence="1" id="KW-0812">Transmembrane</keyword>
<keyword evidence="1" id="KW-0472">Membrane</keyword>
<accession>A0A941ISE8</accession>
<feature type="transmembrane region" description="Helical" evidence="1">
    <location>
        <begin position="246"/>
        <end position="264"/>
    </location>
</feature>
<name>A0A941ISE8_9ACTN</name>
<evidence type="ECO:0000313" key="2">
    <source>
        <dbReference type="EMBL" id="MBR7838424.1"/>
    </source>
</evidence>
<feature type="transmembrane region" description="Helical" evidence="1">
    <location>
        <begin position="216"/>
        <end position="234"/>
    </location>
</feature>
<evidence type="ECO:0000256" key="1">
    <source>
        <dbReference type="SAM" id="Phobius"/>
    </source>
</evidence>
<protein>
    <submittedName>
        <fullName evidence="2">Uncharacterized protein</fullName>
    </submittedName>
</protein>
<evidence type="ECO:0000313" key="3">
    <source>
        <dbReference type="Proteomes" id="UP000675781"/>
    </source>
</evidence>
<gene>
    <name evidence="2" type="ORF">KDL01_34465</name>
</gene>
<dbReference type="Proteomes" id="UP000675781">
    <property type="component" value="Unassembled WGS sequence"/>
</dbReference>
<reference evidence="2" key="1">
    <citation type="submission" date="2021-04" db="EMBL/GenBank/DDBJ databases">
        <title>Genome based classification of Actinospica acidithermotolerans sp. nov., an actinobacterium isolated from an Indonesian hot spring.</title>
        <authorList>
            <person name="Kusuma A.B."/>
            <person name="Putra K.E."/>
            <person name="Nafisah S."/>
            <person name="Loh J."/>
            <person name="Nouioui I."/>
            <person name="Goodfellow M."/>
        </authorList>
    </citation>
    <scope>NUCLEOTIDE SEQUENCE</scope>
    <source>
        <strain evidence="2">CSCA 57</strain>
    </source>
</reference>
<organism evidence="2 3">
    <name type="scientific">Actinospica durhamensis</name>
    <dbReference type="NCBI Taxonomy" id="1508375"/>
    <lineage>
        <taxon>Bacteria</taxon>
        <taxon>Bacillati</taxon>
        <taxon>Actinomycetota</taxon>
        <taxon>Actinomycetes</taxon>
        <taxon>Catenulisporales</taxon>
        <taxon>Actinospicaceae</taxon>
        <taxon>Actinospica</taxon>
    </lineage>
</organism>
<sequence>MRAIVVDESHAREVRFGALYCLLVHLNRQERTAAYAELVRSAEAEFGLEPYFDTFRALVAYGRGIGGQPELLRVAIDFARRAAADLPGHVGIQHQVAMFAVDYLELEGAKATTGLLEEADRTISLVLSSPQGRRAHYFETRSRVSALQGEYGSARVAIAEAIAAEPDDDPDVYRRLARYQATRVRIDLLEERARTHAQQESFRQELDRFRTQQVELLGLLAAVVAFVASAASIAAQSAKAADGARLMCAMAGAVILVFTTFAYTNASPPWARVIPPALLGAALLLVSVLVGG</sequence>
<proteinExistence type="predicted"/>
<feature type="transmembrane region" description="Helical" evidence="1">
    <location>
        <begin position="270"/>
        <end position="290"/>
    </location>
</feature>